<evidence type="ECO:0000256" key="2">
    <source>
        <dbReference type="ARBA" id="ARBA00022734"/>
    </source>
</evidence>
<keyword evidence="5" id="KW-1185">Reference proteome</keyword>
<evidence type="ECO:0000313" key="4">
    <source>
        <dbReference type="EMBL" id="KAH9304189.1"/>
    </source>
</evidence>
<dbReference type="EMBL" id="JAHRHJ020000008">
    <property type="protein sequence ID" value="KAH9304189.1"/>
    <property type="molecule type" value="Genomic_DNA"/>
</dbReference>
<comment type="caution">
    <text evidence="4">The sequence shown here is derived from an EMBL/GenBank/DDBJ whole genome shotgun (WGS) entry which is preliminary data.</text>
</comment>
<dbReference type="Proteomes" id="UP000824469">
    <property type="component" value="Unassembled WGS sequence"/>
</dbReference>
<sequence>MCVMFRHTGTIVSLSNETTGSRLSDRDLKKGEYWDAWVDYNGTSQQIQVFLLYNPGNNMSKPGSPILFYDIDLREFLPENIKVGLSASTGNSTETHTVSVWNFTCEYSWEIPITAPPNNGSDEGNPSSGKSGTSVKVILITVFTIVPVVCGFIF</sequence>
<dbReference type="InterPro" id="IPR001220">
    <property type="entry name" value="Legume_lectin_dom"/>
</dbReference>
<comment type="similarity">
    <text evidence="1">Belongs to the leguminous lectin family.</text>
</comment>
<keyword evidence="2" id="KW-0430">Lectin</keyword>
<accession>A0AA38CXG9</accession>
<dbReference type="AlphaFoldDB" id="A0AA38CXG9"/>
<dbReference type="InterPro" id="IPR050258">
    <property type="entry name" value="Leguminous_Lectin"/>
</dbReference>
<dbReference type="GO" id="GO:0030246">
    <property type="term" value="F:carbohydrate binding"/>
    <property type="evidence" value="ECO:0007669"/>
    <property type="project" value="UniProtKB-KW"/>
</dbReference>
<protein>
    <recommendedName>
        <fullName evidence="3">Legume lectin domain-containing protein</fullName>
    </recommendedName>
</protein>
<feature type="non-terminal residue" evidence="4">
    <location>
        <position position="154"/>
    </location>
</feature>
<dbReference type="PANTHER" id="PTHR32401:SF49">
    <property type="entry name" value="OS10G0129200 PROTEIN"/>
    <property type="match status" value="1"/>
</dbReference>
<evidence type="ECO:0000313" key="5">
    <source>
        <dbReference type="Proteomes" id="UP000824469"/>
    </source>
</evidence>
<proteinExistence type="inferred from homology"/>
<name>A0AA38CXG9_TAXCH</name>
<reference evidence="4 5" key="1">
    <citation type="journal article" date="2021" name="Nat. Plants">
        <title>The Taxus genome provides insights into paclitaxel biosynthesis.</title>
        <authorList>
            <person name="Xiong X."/>
            <person name="Gou J."/>
            <person name="Liao Q."/>
            <person name="Li Y."/>
            <person name="Zhou Q."/>
            <person name="Bi G."/>
            <person name="Li C."/>
            <person name="Du R."/>
            <person name="Wang X."/>
            <person name="Sun T."/>
            <person name="Guo L."/>
            <person name="Liang H."/>
            <person name="Lu P."/>
            <person name="Wu Y."/>
            <person name="Zhang Z."/>
            <person name="Ro D.K."/>
            <person name="Shang Y."/>
            <person name="Huang S."/>
            <person name="Yan J."/>
        </authorList>
    </citation>
    <scope>NUCLEOTIDE SEQUENCE [LARGE SCALE GENOMIC DNA]</scope>
    <source>
        <strain evidence="4">Ta-2019</strain>
    </source>
</reference>
<dbReference type="PANTHER" id="PTHR32401">
    <property type="entry name" value="CONCANAVALIN A-LIKE LECTIN FAMILY PROTEIN"/>
    <property type="match status" value="1"/>
</dbReference>
<dbReference type="Gene3D" id="2.60.120.200">
    <property type="match status" value="1"/>
</dbReference>
<organism evidence="4 5">
    <name type="scientific">Taxus chinensis</name>
    <name type="common">Chinese yew</name>
    <name type="synonym">Taxus wallichiana var. chinensis</name>
    <dbReference type="NCBI Taxonomy" id="29808"/>
    <lineage>
        <taxon>Eukaryota</taxon>
        <taxon>Viridiplantae</taxon>
        <taxon>Streptophyta</taxon>
        <taxon>Embryophyta</taxon>
        <taxon>Tracheophyta</taxon>
        <taxon>Spermatophyta</taxon>
        <taxon>Pinopsida</taxon>
        <taxon>Pinidae</taxon>
        <taxon>Conifers II</taxon>
        <taxon>Cupressales</taxon>
        <taxon>Taxaceae</taxon>
        <taxon>Taxus</taxon>
    </lineage>
</organism>
<feature type="domain" description="Legume lectin" evidence="3">
    <location>
        <begin position="12"/>
        <end position="106"/>
    </location>
</feature>
<dbReference type="Pfam" id="PF00139">
    <property type="entry name" value="Lectin_legB"/>
    <property type="match status" value="1"/>
</dbReference>
<evidence type="ECO:0000256" key="1">
    <source>
        <dbReference type="ARBA" id="ARBA00007606"/>
    </source>
</evidence>
<evidence type="ECO:0000259" key="3">
    <source>
        <dbReference type="Pfam" id="PF00139"/>
    </source>
</evidence>
<dbReference type="InterPro" id="IPR013320">
    <property type="entry name" value="ConA-like_dom_sf"/>
</dbReference>
<dbReference type="SUPFAM" id="SSF49899">
    <property type="entry name" value="Concanavalin A-like lectins/glucanases"/>
    <property type="match status" value="1"/>
</dbReference>
<gene>
    <name evidence="4" type="ORF">KI387_008593</name>
</gene>